<dbReference type="SUPFAM" id="SSF48403">
    <property type="entry name" value="Ankyrin repeat"/>
    <property type="match status" value="1"/>
</dbReference>
<dbReference type="AlphaFoldDB" id="A0A0N4UTP9"/>
<keyword evidence="1" id="KW-0040">ANK repeat</keyword>
<dbReference type="Pfam" id="PF12796">
    <property type="entry name" value="Ank_2"/>
    <property type="match status" value="1"/>
</dbReference>
<dbReference type="PROSITE" id="PS50088">
    <property type="entry name" value="ANK_REPEAT"/>
    <property type="match status" value="2"/>
</dbReference>
<evidence type="ECO:0000256" key="1">
    <source>
        <dbReference type="PROSITE-ProRule" id="PRU00023"/>
    </source>
</evidence>
<dbReference type="WBParaSite" id="EVEC_0000070501-mRNA-1">
    <property type="protein sequence ID" value="EVEC_0000070501-mRNA-1"/>
    <property type="gene ID" value="EVEC_0000070501"/>
</dbReference>
<reference evidence="2 3" key="2">
    <citation type="submission" date="2018-10" db="EMBL/GenBank/DDBJ databases">
        <authorList>
            <consortium name="Pathogen Informatics"/>
        </authorList>
    </citation>
    <scope>NUCLEOTIDE SEQUENCE [LARGE SCALE GENOMIC DNA]</scope>
</reference>
<dbReference type="PANTHER" id="PTHR44207">
    <property type="entry name" value="SURFACE ANTIGEN BSPA-LIKE-RELATED"/>
    <property type="match status" value="1"/>
</dbReference>
<dbReference type="EMBL" id="UXUI01000779">
    <property type="protein sequence ID" value="VDD85321.1"/>
    <property type="molecule type" value="Genomic_DNA"/>
</dbReference>
<dbReference type="PROSITE" id="PS50297">
    <property type="entry name" value="ANK_REP_REGION"/>
    <property type="match status" value="1"/>
</dbReference>
<feature type="repeat" description="ANK" evidence="1">
    <location>
        <begin position="41"/>
        <end position="73"/>
    </location>
</feature>
<protein>
    <submittedName>
        <fullName evidence="4">ANK_REP_REGION domain-containing protein</fullName>
    </submittedName>
</protein>
<dbReference type="InterPro" id="IPR002110">
    <property type="entry name" value="Ankyrin_rpt"/>
</dbReference>
<proteinExistence type="predicted"/>
<accession>A0A0N4UTP9</accession>
<keyword evidence="3" id="KW-1185">Reference proteome</keyword>
<dbReference type="OrthoDB" id="5843152at2759"/>
<evidence type="ECO:0000313" key="4">
    <source>
        <dbReference type="WBParaSite" id="EVEC_0000070501-mRNA-1"/>
    </source>
</evidence>
<sequence length="114" mass="12969">MNSKVTKHAPLHLAAQSGNMEVIKYLEDEGIRFDEKDNGGVWNTLLHLAARNGQLKVLKYFEDKGIGLNEKNNDGNTPLDVVVPKRVLEVLKYLEEKVINLNERNDNKVSVFCY</sequence>
<reference evidence="4" key="1">
    <citation type="submission" date="2017-02" db="UniProtKB">
        <authorList>
            <consortium name="WormBaseParasite"/>
        </authorList>
    </citation>
    <scope>IDENTIFICATION</scope>
</reference>
<dbReference type="Proteomes" id="UP000274131">
    <property type="component" value="Unassembled WGS sequence"/>
</dbReference>
<dbReference type="InterPro" id="IPR036770">
    <property type="entry name" value="Ankyrin_rpt-contain_sf"/>
</dbReference>
<organism evidence="4">
    <name type="scientific">Enterobius vermicularis</name>
    <name type="common">Human pinworm</name>
    <dbReference type="NCBI Taxonomy" id="51028"/>
    <lineage>
        <taxon>Eukaryota</taxon>
        <taxon>Metazoa</taxon>
        <taxon>Ecdysozoa</taxon>
        <taxon>Nematoda</taxon>
        <taxon>Chromadorea</taxon>
        <taxon>Rhabditida</taxon>
        <taxon>Spirurina</taxon>
        <taxon>Oxyuridomorpha</taxon>
        <taxon>Oxyuroidea</taxon>
        <taxon>Oxyuridae</taxon>
        <taxon>Enterobius</taxon>
    </lineage>
</organism>
<dbReference type="Gene3D" id="1.25.40.20">
    <property type="entry name" value="Ankyrin repeat-containing domain"/>
    <property type="match status" value="1"/>
</dbReference>
<feature type="repeat" description="ANK" evidence="1">
    <location>
        <begin position="6"/>
        <end position="38"/>
    </location>
</feature>
<dbReference type="SMART" id="SM00248">
    <property type="entry name" value="ANK"/>
    <property type="match status" value="3"/>
</dbReference>
<name>A0A0N4UTP9_ENTVE</name>
<evidence type="ECO:0000313" key="2">
    <source>
        <dbReference type="EMBL" id="VDD85321.1"/>
    </source>
</evidence>
<dbReference type="STRING" id="51028.A0A0N4UTP9"/>
<evidence type="ECO:0000313" key="3">
    <source>
        <dbReference type="Proteomes" id="UP000274131"/>
    </source>
</evidence>
<gene>
    <name evidence="2" type="ORF">EVEC_LOCUS464</name>
</gene>